<dbReference type="EMBL" id="CAVMJV010000005">
    <property type="protein sequence ID" value="CAK5031178.1"/>
    <property type="molecule type" value="Genomic_DNA"/>
</dbReference>
<evidence type="ECO:0000313" key="1">
    <source>
        <dbReference type="EMBL" id="CAK5031178.1"/>
    </source>
</evidence>
<gene>
    <name evidence="1" type="ORF">MENTE1834_LOCUS7447</name>
</gene>
<comment type="caution">
    <text evidence="1">The sequence shown here is derived from an EMBL/GenBank/DDBJ whole genome shotgun (WGS) entry which is preliminary data.</text>
</comment>
<keyword evidence="2" id="KW-1185">Reference proteome</keyword>
<organism evidence="1 2">
    <name type="scientific">Meloidogyne enterolobii</name>
    <name type="common">Root-knot nematode worm</name>
    <name type="synonym">Meloidogyne mayaguensis</name>
    <dbReference type="NCBI Taxonomy" id="390850"/>
    <lineage>
        <taxon>Eukaryota</taxon>
        <taxon>Metazoa</taxon>
        <taxon>Ecdysozoa</taxon>
        <taxon>Nematoda</taxon>
        <taxon>Chromadorea</taxon>
        <taxon>Rhabditida</taxon>
        <taxon>Tylenchina</taxon>
        <taxon>Tylenchomorpha</taxon>
        <taxon>Tylenchoidea</taxon>
        <taxon>Meloidogynidae</taxon>
        <taxon>Meloidogyninae</taxon>
        <taxon>Meloidogyne</taxon>
    </lineage>
</organism>
<sequence>MLPAVLAIIVISFCIGFFFSIPFYILAVYLSYLNYFYEIIIELLTTTQRYIINFLDIRRARLEETDWAAIDWSEIDWLLPIGRR</sequence>
<protein>
    <submittedName>
        <fullName evidence="1">Uncharacterized protein</fullName>
    </submittedName>
</protein>
<accession>A0ACB0Y4S7</accession>
<reference evidence="1" key="1">
    <citation type="submission" date="2023-11" db="EMBL/GenBank/DDBJ databases">
        <authorList>
            <person name="Poullet M."/>
        </authorList>
    </citation>
    <scope>NUCLEOTIDE SEQUENCE</scope>
    <source>
        <strain evidence="1">E1834</strain>
    </source>
</reference>
<proteinExistence type="predicted"/>
<evidence type="ECO:0000313" key="2">
    <source>
        <dbReference type="Proteomes" id="UP001497535"/>
    </source>
</evidence>
<name>A0ACB0Y4S7_MELEN</name>
<dbReference type="Proteomes" id="UP001497535">
    <property type="component" value="Unassembled WGS sequence"/>
</dbReference>